<evidence type="ECO:0000313" key="3">
    <source>
        <dbReference type="EMBL" id="KAK9136743.1"/>
    </source>
</evidence>
<name>A0AAP0JP57_9MAGN</name>
<sequence length="327" mass="37456">MKSQNPNFYKPSLEGTQKAHQDLLTIVEHQLGGFPSMVLEGIANIVLWILKRENNFDPPIDKKVEIEKVLDPITDQVFQQLLDIAQSITDYSTTTTAHPYRFEFHNDQPITTMENMVAYNLLIRVFEDDPWSRPPPPQIECRNKAYEMVLILNNQSMKPMETQQEMIENLLDTLSGHIFYDLLVVVISKLYLDFVRRWEDVAFSVQLAKLSFGSWSSSSTNVENDTIEGDEDQKVMDTLLIFTRLSVNRLSILSLRTWDDDEENVENEEDSGGFKETENLLGSHALASAPRDLPDHHQSLFSARKSGGDRLVAEEKSSHDEGSQEHR</sequence>
<keyword evidence="4" id="KW-1185">Reference proteome</keyword>
<proteinExistence type="predicted"/>
<dbReference type="EMBL" id="JBBNAE010000003">
    <property type="protein sequence ID" value="KAK9136743.1"/>
    <property type="molecule type" value="Genomic_DNA"/>
</dbReference>
<organism evidence="3 4">
    <name type="scientific">Stephania japonica</name>
    <dbReference type="NCBI Taxonomy" id="461633"/>
    <lineage>
        <taxon>Eukaryota</taxon>
        <taxon>Viridiplantae</taxon>
        <taxon>Streptophyta</taxon>
        <taxon>Embryophyta</taxon>
        <taxon>Tracheophyta</taxon>
        <taxon>Spermatophyta</taxon>
        <taxon>Magnoliopsida</taxon>
        <taxon>Ranunculales</taxon>
        <taxon>Menispermaceae</taxon>
        <taxon>Menispermoideae</taxon>
        <taxon>Cissampelideae</taxon>
        <taxon>Stephania</taxon>
    </lineage>
</organism>
<protein>
    <recommendedName>
        <fullName evidence="2">Pre-mRNA-splicing helicase BRR2-like plug domain-containing protein</fullName>
    </recommendedName>
</protein>
<feature type="domain" description="Pre-mRNA-splicing helicase BRR2-like plug" evidence="2">
    <location>
        <begin position="16"/>
        <end position="83"/>
    </location>
</feature>
<dbReference type="InterPro" id="IPR048863">
    <property type="entry name" value="BRR2_plug"/>
</dbReference>
<dbReference type="Proteomes" id="UP001417504">
    <property type="component" value="Unassembled WGS sequence"/>
</dbReference>
<evidence type="ECO:0000256" key="1">
    <source>
        <dbReference type="SAM" id="MobiDB-lite"/>
    </source>
</evidence>
<dbReference type="Pfam" id="PF21188">
    <property type="entry name" value="BRR2_plug"/>
    <property type="match status" value="1"/>
</dbReference>
<feature type="region of interest" description="Disordered" evidence="1">
    <location>
        <begin position="285"/>
        <end position="327"/>
    </location>
</feature>
<dbReference type="AlphaFoldDB" id="A0AAP0JP57"/>
<evidence type="ECO:0000313" key="4">
    <source>
        <dbReference type="Proteomes" id="UP001417504"/>
    </source>
</evidence>
<reference evidence="3 4" key="1">
    <citation type="submission" date="2024-01" db="EMBL/GenBank/DDBJ databases">
        <title>Genome assemblies of Stephania.</title>
        <authorList>
            <person name="Yang L."/>
        </authorList>
    </citation>
    <scope>NUCLEOTIDE SEQUENCE [LARGE SCALE GENOMIC DNA]</scope>
    <source>
        <strain evidence="3">QJT</strain>
        <tissue evidence="3">Leaf</tissue>
    </source>
</reference>
<comment type="caution">
    <text evidence="3">The sequence shown here is derived from an EMBL/GenBank/DDBJ whole genome shotgun (WGS) entry which is preliminary data.</text>
</comment>
<feature type="compositionally biased region" description="Basic and acidic residues" evidence="1">
    <location>
        <begin position="306"/>
        <end position="327"/>
    </location>
</feature>
<evidence type="ECO:0000259" key="2">
    <source>
        <dbReference type="Pfam" id="PF21188"/>
    </source>
</evidence>
<accession>A0AAP0JP57</accession>
<gene>
    <name evidence="3" type="ORF">Sjap_007337</name>
</gene>